<dbReference type="InParanoid" id="A0A165SP06"/>
<proteinExistence type="predicted"/>
<reference evidence="1 2" key="1">
    <citation type="journal article" date="2016" name="Mol. Biol. Evol.">
        <title>Comparative Genomics of Early-Diverging Mushroom-Forming Fungi Provides Insights into the Origins of Lignocellulose Decay Capabilities.</title>
        <authorList>
            <person name="Nagy L.G."/>
            <person name="Riley R."/>
            <person name="Tritt A."/>
            <person name="Adam C."/>
            <person name="Daum C."/>
            <person name="Floudas D."/>
            <person name="Sun H."/>
            <person name="Yadav J.S."/>
            <person name="Pangilinan J."/>
            <person name="Larsson K.H."/>
            <person name="Matsuura K."/>
            <person name="Barry K."/>
            <person name="Labutti K."/>
            <person name="Kuo R."/>
            <person name="Ohm R.A."/>
            <person name="Bhattacharya S.S."/>
            <person name="Shirouzu T."/>
            <person name="Yoshinaga Y."/>
            <person name="Martin F.M."/>
            <person name="Grigoriev I.V."/>
            <person name="Hibbett D.S."/>
        </authorList>
    </citation>
    <scope>NUCLEOTIDE SEQUENCE [LARGE SCALE GENOMIC DNA]</scope>
    <source>
        <strain evidence="1 2">HHB14362 ss-1</strain>
    </source>
</reference>
<name>A0A165SP06_9AGAM</name>
<organism evidence="1 2">
    <name type="scientific">Neolentinus lepideus HHB14362 ss-1</name>
    <dbReference type="NCBI Taxonomy" id="1314782"/>
    <lineage>
        <taxon>Eukaryota</taxon>
        <taxon>Fungi</taxon>
        <taxon>Dikarya</taxon>
        <taxon>Basidiomycota</taxon>
        <taxon>Agaricomycotina</taxon>
        <taxon>Agaricomycetes</taxon>
        <taxon>Gloeophyllales</taxon>
        <taxon>Gloeophyllaceae</taxon>
        <taxon>Neolentinus</taxon>
    </lineage>
</organism>
<keyword evidence="2" id="KW-1185">Reference proteome</keyword>
<sequence>MAPFERQLDVPKKRHMSRYPFLVISGTVVSLINRNDRRINLASSLPDIFTRTPLTLNLAILPSVHSNIPLAVIVSNGFCLPSFVLKKARVLLTEVS</sequence>
<evidence type="ECO:0000313" key="1">
    <source>
        <dbReference type="EMBL" id="KZT25441.1"/>
    </source>
</evidence>
<dbReference type="Proteomes" id="UP000076761">
    <property type="component" value="Unassembled WGS sequence"/>
</dbReference>
<gene>
    <name evidence="1" type="ORF">NEOLEDRAFT_1133834</name>
</gene>
<evidence type="ECO:0000313" key="2">
    <source>
        <dbReference type="Proteomes" id="UP000076761"/>
    </source>
</evidence>
<accession>A0A165SP06</accession>
<dbReference type="AlphaFoldDB" id="A0A165SP06"/>
<dbReference type="EMBL" id="KV425572">
    <property type="protein sequence ID" value="KZT25441.1"/>
    <property type="molecule type" value="Genomic_DNA"/>
</dbReference>
<protein>
    <submittedName>
        <fullName evidence="1">Uncharacterized protein</fullName>
    </submittedName>
</protein>